<name>A0ABS4DBR7_9CHLR</name>
<evidence type="ECO:0000256" key="1">
    <source>
        <dbReference type="SAM" id="Coils"/>
    </source>
</evidence>
<dbReference type="EMBL" id="SIJK02000025">
    <property type="protein sequence ID" value="MBP1466882.1"/>
    <property type="molecule type" value="Genomic_DNA"/>
</dbReference>
<feature type="transmembrane region" description="Helical" evidence="3">
    <location>
        <begin position="275"/>
        <end position="299"/>
    </location>
</feature>
<keyword evidence="3" id="KW-0812">Transmembrane</keyword>
<evidence type="ECO:0000313" key="5">
    <source>
        <dbReference type="Proteomes" id="UP001193081"/>
    </source>
</evidence>
<gene>
    <name evidence="4" type="ORF">EYB53_014300</name>
</gene>
<reference evidence="4 5" key="1">
    <citation type="submission" date="2021-03" db="EMBL/GenBank/DDBJ databases">
        <authorList>
            <person name="Grouzdev D.S."/>
        </authorList>
    </citation>
    <scope>NUCLEOTIDE SEQUENCE [LARGE SCALE GENOMIC DNA]</scope>
    <source>
        <strain evidence="4 5">M50-1</strain>
    </source>
</reference>
<keyword evidence="1" id="KW-0175">Coiled coil</keyword>
<accession>A0ABS4DBR7</accession>
<dbReference type="RefSeq" id="WP_135479065.1">
    <property type="nucleotide sequence ID" value="NZ_SIJK02000025.1"/>
</dbReference>
<proteinExistence type="predicted"/>
<evidence type="ECO:0000256" key="3">
    <source>
        <dbReference type="SAM" id="Phobius"/>
    </source>
</evidence>
<protein>
    <recommendedName>
        <fullName evidence="6">Polysaccharide chain length determinant N-terminal domain-containing protein</fullName>
    </recommendedName>
</protein>
<dbReference type="PANTHER" id="PTHR32309:SF13">
    <property type="entry name" value="FERRIC ENTEROBACTIN TRANSPORT PROTEIN FEPE"/>
    <property type="match status" value="1"/>
</dbReference>
<keyword evidence="5" id="KW-1185">Reference proteome</keyword>
<dbReference type="Proteomes" id="UP001193081">
    <property type="component" value="Unassembled WGS sequence"/>
</dbReference>
<evidence type="ECO:0008006" key="6">
    <source>
        <dbReference type="Google" id="ProtNLM"/>
    </source>
</evidence>
<feature type="coiled-coil region" evidence="1">
    <location>
        <begin position="217"/>
        <end position="244"/>
    </location>
</feature>
<comment type="caution">
    <text evidence="4">The sequence shown here is derived from an EMBL/GenBank/DDBJ whole genome shotgun (WGS) entry which is preliminary data.</text>
</comment>
<evidence type="ECO:0000256" key="2">
    <source>
        <dbReference type="SAM" id="MobiDB-lite"/>
    </source>
</evidence>
<feature type="region of interest" description="Disordered" evidence="2">
    <location>
        <begin position="329"/>
        <end position="355"/>
    </location>
</feature>
<dbReference type="InterPro" id="IPR050445">
    <property type="entry name" value="Bact_polysacc_biosynth/exp"/>
</dbReference>
<dbReference type="PANTHER" id="PTHR32309">
    <property type="entry name" value="TYROSINE-PROTEIN KINASE"/>
    <property type="match status" value="1"/>
</dbReference>
<sequence length="355" mass="40104">MSRRFILRFIETLLRHRWLHLLPVVGLTLLAIPFLLTPVYISHATIYLQRDNLLETLTAIRLRDTAFGGVTVVSLAQITASEFQALASTDAFASAVIAETDLRDQLNGSPGEVEQVLNLYRESFTVTIPADNLIRLEIEAERPELAYQLAMATLNAYRAWNINRSIVEGQIAQSFFAELIEPYQRDLADARDAQRRYLQLYPDPAVGNRPVEEVLELTRLQNEVTLLEMRLQDIQDKAEQARLAELQTDRDIDQTYRIIDLPGVPPAPEPMFARLLLATIFPLAGLLVMIMVVFARMAFDRTLLFRIDVYEELALPVLTEVPPARQHLVPAPQIRGRTAPSTPPIDDPLTRTATS</sequence>
<keyword evidence="3" id="KW-1133">Transmembrane helix</keyword>
<keyword evidence="3" id="KW-0472">Membrane</keyword>
<evidence type="ECO:0000313" key="4">
    <source>
        <dbReference type="EMBL" id="MBP1466882.1"/>
    </source>
</evidence>
<organism evidence="4 5">
    <name type="scientific">Candidatus Chloroploca mongolica</name>
    <dbReference type="NCBI Taxonomy" id="2528176"/>
    <lineage>
        <taxon>Bacteria</taxon>
        <taxon>Bacillati</taxon>
        <taxon>Chloroflexota</taxon>
        <taxon>Chloroflexia</taxon>
        <taxon>Chloroflexales</taxon>
        <taxon>Chloroflexineae</taxon>
        <taxon>Oscillochloridaceae</taxon>
        <taxon>Candidatus Chloroploca</taxon>
    </lineage>
</organism>
<feature type="transmembrane region" description="Helical" evidence="3">
    <location>
        <begin position="21"/>
        <end position="41"/>
    </location>
</feature>